<dbReference type="Pfam" id="PF00128">
    <property type="entry name" value="Alpha-amylase"/>
    <property type="match status" value="1"/>
</dbReference>
<proteinExistence type="inferred from homology"/>
<dbReference type="InterPro" id="IPR017853">
    <property type="entry name" value="GH"/>
</dbReference>
<comment type="similarity">
    <text evidence="1">Belongs to the glycosyl hydrolase 13 family.</text>
</comment>
<dbReference type="SUPFAM" id="SSF51445">
    <property type="entry name" value="(Trans)glycosidases"/>
    <property type="match status" value="1"/>
</dbReference>
<dbReference type="Gene3D" id="3.20.20.80">
    <property type="entry name" value="Glycosidases"/>
    <property type="match status" value="1"/>
</dbReference>
<feature type="domain" description="Glycosyl hydrolase family 13 catalytic" evidence="2">
    <location>
        <begin position="12"/>
        <end position="436"/>
    </location>
</feature>
<dbReference type="RefSeq" id="WP_118764406.1">
    <property type="nucleotide sequence ID" value="NZ_CABJCF010000001.1"/>
</dbReference>
<accession>A0A412PIL7</accession>
<organism evidence="3 4">
    <name type="scientific">Solobacterium moorei</name>
    <dbReference type="NCBI Taxonomy" id="102148"/>
    <lineage>
        <taxon>Bacteria</taxon>
        <taxon>Bacillati</taxon>
        <taxon>Bacillota</taxon>
        <taxon>Erysipelotrichia</taxon>
        <taxon>Erysipelotrichales</taxon>
        <taxon>Erysipelotrichaceae</taxon>
        <taxon>Solobacterium</taxon>
    </lineage>
</organism>
<gene>
    <name evidence="3" type="ORF">DWX20_02840</name>
</gene>
<dbReference type="SMART" id="SM00642">
    <property type="entry name" value="Aamy"/>
    <property type="match status" value="1"/>
</dbReference>
<dbReference type="PANTHER" id="PTHR10357:SF179">
    <property type="entry name" value="NEUTRAL AND BASIC AMINO ACID TRANSPORT PROTEIN RBAT"/>
    <property type="match status" value="1"/>
</dbReference>
<dbReference type="InterPro" id="IPR006047">
    <property type="entry name" value="GH13_cat_dom"/>
</dbReference>
<evidence type="ECO:0000256" key="1">
    <source>
        <dbReference type="ARBA" id="ARBA00008061"/>
    </source>
</evidence>
<dbReference type="Proteomes" id="UP000284731">
    <property type="component" value="Unassembled WGS sequence"/>
</dbReference>
<evidence type="ECO:0000313" key="3">
    <source>
        <dbReference type="EMBL" id="RGT58000.1"/>
    </source>
</evidence>
<dbReference type="Gene3D" id="3.90.400.10">
    <property type="entry name" value="Oligo-1,6-glucosidase, Domain 2"/>
    <property type="match status" value="1"/>
</dbReference>
<sequence length="517" mass="58978">MPTWLKDAVFYEIYPQSFYDTNGDGIGDLEGIIEKLDYIKELGCNALWINPMYDSPFMDAGYDVRDYKKVAARYGTNEDAYRLFDEAHKRGIKVLLDLVPGHTSDEHAWFKASKEPEENEYSSRYVWTNGAFVGVKDHPYMAGMSDRNGAYMLNFFASQPALNYGWLERTESWMSAVDSPEAIATKEAMKDIMRFWLDHGADGFRVDMADSLVKNDDNKKSATAKIWRDVRNMLDQEYPEAALVSEWSNPEQAINGGGFHMDFYLDHWYNGYNTLLRDYETDGEDNSFFLKSGKGDICRFLNDYMPKYKATKKNGYISMFTCNHDTPRPANTLTPEELKIAYAFILTMPGVPFIYYGDEIGMRYMKDIRSKEGGFHRTGSRTPMQWDNSANKGFSTAEAQKLYLAVDPSEDAPNVADQMNDENSLYSTTKSLVALRHMHADLQADADFNVIYAEQEKMPFVYKRGKLILAINPSGLEETISLDEFQGYQPIYTIGKVSLEDTNLTIGSSAFAVFQIK</sequence>
<comment type="caution">
    <text evidence="3">The sequence shown here is derived from an EMBL/GenBank/DDBJ whole genome shotgun (WGS) entry which is preliminary data.</text>
</comment>
<dbReference type="PANTHER" id="PTHR10357">
    <property type="entry name" value="ALPHA-AMYLASE FAMILY MEMBER"/>
    <property type="match status" value="1"/>
</dbReference>
<protein>
    <submittedName>
        <fullName evidence="3">Glycosylase</fullName>
    </submittedName>
</protein>
<reference evidence="3 4" key="1">
    <citation type="submission" date="2018-08" db="EMBL/GenBank/DDBJ databases">
        <title>A genome reference for cultivated species of the human gut microbiota.</title>
        <authorList>
            <person name="Zou Y."/>
            <person name="Xue W."/>
            <person name="Luo G."/>
        </authorList>
    </citation>
    <scope>NUCLEOTIDE SEQUENCE [LARGE SCALE GENOMIC DNA]</scope>
    <source>
        <strain evidence="3 4">AF18-46</strain>
    </source>
</reference>
<name>A0A412PIL7_9FIRM</name>
<dbReference type="CDD" id="cd11348">
    <property type="entry name" value="AmyAc_2"/>
    <property type="match status" value="1"/>
</dbReference>
<evidence type="ECO:0000313" key="4">
    <source>
        <dbReference type="Proteomes" id="UP000284731"/>
    </source>
</evidence>
<dbReference type="InterPro" id="IPR045857">
    <property type="entry name" value="O16G_dom_2"/>
</dbReference>
<dbReference type="GO" id="GO:0009313">
    <property type="term" value="P:oligosaccharide catabolic process"/>
    <property type="evidence" value="ECO:0007669"/>
    <property type="project" value="TreeGrafter"/>
</dbReference>
<dbReference type="AlphaFoldDB" id="A0A412PIL7"/>
<evidence type="ECO:0000259" key="2">
    <source>
        <dbReference type="SMART" id="SM00642"/>
    </source>
</evidence>
<dbReference type="GO" id="GO:0004556">
    <property type="term" value="F:alpha-amylase activity"/>
    <property type="evidence" value="ECO:0007669"/>
    <property type="project" value="TreeGrafter"/>
</dbReference>
<dbReference type="EMBL" id="QRWX01000001">
    <property type="protein sequence ID" value="RGT58000.1"/>
    <property type="molecule type" value="Genomic_DNA"/>
</dbReference>